<dbReference type="SUPFAM" id="SSF53448">
    <property type="entry name" value="Nucleotide-diphospho-sugar transferases"/>
    <property type="match status" value="1"/>
</dbReference>
<dbReference type="AlphaFoldDB" id="A0A7Y0E1J2"/>
<keyword evidence="3 9" id="KW-0808">Transferase</keyword>
<organism evidence="9 10">
    <name type="scientific">Pacificispira spongiicola</name>
    <dbReference type="NCBI Taxonomy" id="2729598"/>
    <lineage>
        <taxon>Bacteria</taxon>
        <taxon>Pseudomonadati</taxon>
        <taxon>Pseudomonadota</taxon>
        <taxon>Alphaproteobacteria</taxon>
        <taxon>Rhodospirillales</taxon>
        <taxon>Rhodospirillaceae</taxon>
        <taxon>Pacificispira</taxon>
    </lineage>
</organism>
<keyword evidence="2" id="KW-0328">Glycosyltransferase</keyword>
<dbReference type="GO" id="GO:0099621">
    <property type="term" value="F:undecaprenyl-phosphate 4-deoxy-4-formamido-L-arabinose transferase activity"/>
    <property type="evidence" value="ECO:0007669"/>
    <property type="project" value="TreeGrafter"/>
</dbReference>
<dbReference type="PANTHER" id="PTHR48090:SF3">
    <property type="entry name" value="UNDECAPRENYL-PHOSPHATE 4-DEOXY-4-FORMAMIDO-L-ARABINOSE TRANSFERASE"/>
    <property type="match status" value="1"/>
</dbReference>
<sequence length="246" mass="27348">MTNPTQINVSVVVPVCDEEDNVAPLIAEIAAAFPDRDRCEIIYVDDGSRDGTPASLTQAKADHPNLRVLTHRTRSGQSRAIRTGVLAARGRLIGVLDGDGQNDPADLPRLVAIFDAAQADGETIGMVMGEREKRQDSGFRRFISRVANACNRGLLNHTARDVGCGLKIVSREVFLRIPYFDHMHRFMPALVGREGFTVRYERVNHRARPRGKSKYGTLERALAGLVDLFGVYWLVKRSKRPTIVEE</sequence>
<dbReference type="Pfam" id="PF00535">
    <property type="entry name" value="Glycos_transf_2"/>
    <property type="match status" value="1"/>
</dbReference>
<gene>
    <name evidence="9" type="ORF">HH303_13605</name>
</gene>
<dbReference type="GO" id="GO:0009103">
    <property type="term" value="P:lipopolysaccharide biosynthetic process"/>
    <property type="evidence" value="ECO:0007669"/>
    <property type="project" value="UniProtKB-KW"/>
</dbReference>
<evidence type="ECO:0000256" key="6">
    <source>
        <dbReference type="ARBA" id="ARBA00022989"/>
    </source>
</evidence>
<evidence type="ECO:0000313" key="9">
    <source>
        <dbReference type="EMBL" id="NMM45525.1"/>
    </source>
</evidence>
<dbReference type="RefSeq" id="WP_169625915.1">
    <property type="nucleotide sequence ID" value="NZ_JABBNT010000004.1"/>
</dbReference>
<evidence type="ECO:0000256" key="2">
    <source>
        <dbReference type="ARBA" id="ARBA00022676"/>
    </source>
</evidence>
<dbReference type="EMBL" id="JABBNT010000004">
    <property type="protein sequence ID" value="NMM45525.1"/>
    <property type="molecule type" value="Genomic_DNA"/>
</dbReference>
<evidence type="ECO:0000313" key="10">
    <source>
        <dbReference type="Proteomes" id="UP000539372"/>
    </source>
</evidence>
<keyword evidence="10" id="KW-1185">Reference proteome</keyword>
<dbReference type="InterPro" id="IPR050256">
    <property type="entry name" value="Glycosyltransferase_2"/>
</dbReference>
<dbReference type="Gene3D" id="3.90.550.10">
    <property type="entry name" value="Spore Coat Polysaccharide Biosynthesis Protein SpsA, Chain A"/>
    <property type="match status" value="1"/>
</dbReference>
<evidence type="ECO:0000256" key="3">
    <source>
        <dbReference type="ARBA" id="ARBA00022679"/>
    </source>
</evidence>
<keyword evidence="6" id="KW-1133">Transmembrane helix</keyword>
<evidence type="ECO:0000256" key="4">
    <source>
        <dbReference type="ARBA" id="ARBA00022692"/>
    </source>
</evidence>
<keyword evidence="5" id="KW-0448">Lipopolysaccharide biosynthesis</keyword>
<dbReference type="Proteomes" id="UP000539372">
    <property type="component" value="Unassembled WGS sequence"/>
</dbReference>
<reference evidence="9 10" key="1">
    <citation type="submission" date="2020-04" db="EMBL/GenBank/DDBJ databases">
        <title>Rhodospirillaceae bacterium KN72 isolated from deep sea.</title>
        <authorList>
            <person name="Zhang D.-C."/>
        </authorList>
    </citation>
    <scope>NUCLEOTIDE SEQUENCE [LARGE SCALE GENOMIC DNA]</scope>
    <source>
        <strain evidence="9 10">KN72</strain>
    </source>
</reference>
<keyword evidence="4" id="KW-0812">Transmembrane</keyword>
<dbReference type="PANTHER" id="PTHR48090">
    <property type="entry name" value="UNDECAPRENYL-PHOSPHATE 4-DEOXY-4-FORMAMIDO-L-ARABINOSE TRANSFERASE-RELATED"/>
    <property type="match status" value="1"/>
</dbReference>
<name>A0A7Y0E1J2_9PROT</name>
<dbReference type="CDD" id="cd04179">
    <property type="entry name" value="DPM_DPG-synthase_like"/>
    <property type="match status" value="1"/>
</dbReference>
<evidence type="ECO:0000256" key="1">
    <source>
        <dbReference type="ARBA" id="ARBA00022475"/>
    </source>
</evidence>
<dbReference type="InterPro" id="IPR001173">
    <property type="entry name" value="Glyco_trans_2-like"/>
</dbReference>
<feature type="domain" description="Glycosyltransferase 2-like" evidence="8">
    <location>
        <begin position="10"/>
        <end position="174"/>
    </location>
</feature>
<dbReference type="InterPro" id="IPR029044">
    <property type="entry name" value="Nucleotide-diphossugar_trans"/>
</dbReference>
<proteinExistence type="predicted"/>
<keyword evidence="1" id="KW-1003">Cell membrane</keyword>
<accession>A0A7Y0E1J2</accession>
<dbReference type="GO" id="GO:0005886">
    <property type="term" value="C:plasma membrane"/>
    <property type="evidence" value="ECO:0007669"/>
    <property type="project" value="TreeGrafter"/>
</dbReference>
<comment type="caution">
    <text evidence="9">The sequence shown here is derived from an EMBL/GenBank/DDBJ whole genome shotgun (WGS) entry which is preliminary data.</text>
</comment>
<evidence type="ECO:0000256" key="5">
    <source>
        <dbReference type="ARBA" id="ARBA00022985"/>
    </source>
</evidence>
<protein>
    <submittedName>
        <fullName evidence="9">Glycosyltransferase family 2 protein</fullName>
    </submittedName>
</protein>
<keyword evidence="7" id="KW-0472">Membrane</keyword>
<evidence type="ECO:0000256" key="7">
    <source>
        <dbReference type="ARBA" id="ARBA00023136"/>
    </source>
</evidence>
<dbReference type="FunFam" id="3.90.550.10:FF:000170">
    <property type="entry name" value="Dolichol-phosphate mannosyltransferase"/>
    <property type="match status" value="1"/>
</dbReference>
<evidence type="ECO:0000259" key="8">
    <source>
        <dbReference type="Pfam" id="PF00535"/>
    </source>
</evidence>